<evidence type="ECO:0000256" key="14">
    <source>
        <dbReference type="ARBA" id="ARBA00079807"/>
    </source>
</evidence>
<dbReference type="InterPro" id="IPR034332">
    <property type="entry name" value="Upp_B"/>
</dbReference>
<dbReference type="EC" id="2.4.2.9" evidence="3 15"/>
<feature type="binding site" evidence="15">
    <location>
        <position position="200"/>
    </location>
    <ligand>
        <name>5-phospho-alpha-D-ribose 1-diphosphate</name>
        <dbReference type="ChEBI" id="CHEBI:58017"/>
    </ligand>
</feature>
<dbReference type="InterPro" id="IPR029057">
    <property type="entry name" value="PRTase-like"/>
</dbReference>
<dbReference type="HAMAP" id="MF_01218_B">
    <property type="entry name" value="Upp_B"/>
    <property type="match status" value="1"/>
</dbReference>
<dbReference type="Gene3D" id="3.40.50.2020">
    <property type="match status" value="1"/>
</dbReference>
<evidence type="ECO:0000313" key="17">
    <source>
        <dbReference type="EMBL" id="PMC81888.1"/>
    </source>
</evidence>
<comment type="catalytic activity">
    <reaction evidence="11 15">
        <text>UMP + diphosphate = 5-phospho-alpha-D-ribose 1-diphosphate + uracil</text>
        <dbReference type="Rhea" id="RHEA:13017"/>
        <dbReference type="ChEBI" id="CHEBI:17568"/>
        <dbReference type="ChEBI" id="CHEBI:33019"/>
        <dbReference type="ChEBI" id="CHEBI:57865"/>
        <dbReference type="ChEBI" id="CHEBI:58017"/>
        <dbReference type="EC" id="2.4.2.9"/>
    </reaction>
</comment>
<dbReference type="GO" id="GO:0044206">
    <property type="term" value="P:UMP salvage"/>
    <property type="evidence" value="ECO:0007669"/>
    <property type="project" value="UniProtKB-UniRule"/>
</dbReference>
<evidence type="ECO:0000259" key="16">
    <source>
        <dbReference type="Pfam" id="PF14681"/>
    </source>
</evidence>
<dbReference type="GO" id="GO:0006223">
    <property type="term" value="P:uracil salvage"/>
    <property type="evidence" value="ECO:0007669"/>
    <property type="project" value="InterPro"/>
</dbReference>
<dbReference type="Proteomes" id="UP000235658">
    <property type="component" value="Unassembled WGS sequence"/>
</dbReference>
<evidence type="ECO:0000256" key="2">
    <source>
        <dbReference type="ARBA" id="ARBA00009516"/>
    </source>
</evidence>
<dbReference type="SUPFAM" id="SSF53271">
    <property type="entry name" value="PRTase-like"/>
    <property type="match status" value="1"/>
</dbReference>
<evidence type="ECO:0000313" key="18">
    <source>
        <dbReference type="Proteomes" id="UP000235658"/>
    </source>
</evidence>
<dbReference type="InterPro" id="IPR050054">
    <property type="entry name" value="UPRTase/APRTase"/>
</dbReference>
<dbReference type="InterPro" id="IPR005765">
    <property type="entry name" value="UPRT"/>
</dbReference>
<keyword evidence="6 15" id="KW-0808">Transferase</keyword>
<evidence type="ECO:0000256" key="13">
    <source>
        <dbReference type="ARBA" id="ARBA00072146"/>
    </source>
</evidence>
<evidence type="ECO:0000256" key="7">
    <source>
        <dbReference type="ARBA" id="ARBA00022741"/>
    </source>
</evidence>
<evidence type="ECO:0000256" key="12">
    <source>
        <dbReference type="ARBA" id="ARBA00056901"/>
    </source>
</evidence>
<comment type="activity regulation">
    <text evidence="15">Allosterically activated by GTP.</text>
</comment>
<dbReference type="GeneID" id="84578306"/>
<dbReference type="GO" id="GO:0005525">
    <property type="term" value="F:GTP binding"/>
    <property type="evidence" value="ECO:0007669"/>
    <property type="project" value="UniProtKB-KW"/>
</dbReference>
<feature type="binding site" evidence="15">
    <location>
        <begin position="131"/>
        <end position="139"/>
    </location>
    <ligand>
        <name>5-phospho-alpha-D-ribose 1-diphosphate</name>
        <dbReference type="ChEBI" id="CHEBI:58017"/>
    </ligand>
</feature>
<evidence type="ECO:0000256" key="1">
    <source>
        <dbReference type="ARBA" id="ARBA00005180"/>
    </source>
</evidence>
<evidence type="ECO:0000256" key="8">
    <source>
        <dbReference type="ARBA" id="ARBA00022842"/>
    </source>
</evidence>
<accession>A0A2N6UJI1</accession>
<sequence length="209" mass="23235">MGKVTVLDHPVIKHKISILRDKNTGSNEFRSIIREITILLAYEASKDFTLEEYEIETPICKTTGYRLSGKKLGIIPILRAGLGMVDGLIEVFPAARVGHIGMYRDEETMKPVEYYLKIPKDSNKRDMLVVDPMLATGGSACDAIQRLKEKGCTSLKLLNIIAAPEGIKKVQEEHPDVDIYIAQLDEKLNDDCYIVPGLGDAGDRLFGTK</sequence>
<keyword evidence="5 15" id="KW-0328">Glycosyltransferase</keyword>
<feature type="binding site" evidence="15">
    <location>
        <position position="194"/>
    </location>
    <ligand>
        <name>uracil</name>
        <dbReference type="ChEBI" id="CHEBI:17568"/>
    </ligand>
</feature>
<comment type="caution">
    <text evidence="17">The sequence shown here is derived from an EMBL/GenBank/DDBJ whole genome shotgun (WGS) entry which is preliminary data.</text>
</comment>
<evidence type="ECO:0000256" key="6">
    <source>
        <dbReference type="ARBA" id="ARBA00022679"/>
    </source>
</evidence>
<comment type="pathway">
    <text evidence="1 15">Pyrimidine metabolism; UMP biosynthesis via salvage pathway; UMP from uracil: step 1/1.</text>
</comment>
<feature type="domain" description="Phosphoribosyltransferase" evidence="16">
    <location>
        <begin position="6"/>
        <end position="208"/>
    </location>
</feature>
<evidence type="ECO:0000256" key="15">
    <source>
        <dbReference type="HAMAP-Rule" id="MF_01218"/>
    </source>
</evidence>
<proteinExistence type="inferred from homology"/>
<reference evidence="17 18" key="1">
    <citation type="submission" date="2017-09" db="EMBL/GenBank/DDBJ databases">
        <title>Bacterial strain isolated from the female urinary microbiota.</title>
        <authorList>
            <person name="Thomas-White K."/>
            <person name="Kumar N."/>
            <person name="Forster S."/>
            <person name="Putonti C."/>
            <person name="Lawley T."/>
            <person name="Wolfe A.J."/>
        </authorList>
    </citation>
    <scope>NUCLEOTIDE SEQUENCE [LARGE SCALE GENOMIC DNA]</scope>
    <source>
        <strain evidence="17 18">UMB0204</strain>
    </source>
</reference>
<keyword evidence="9 15" id="KW-0342">GTP-binding</keyword>
<keyword evidence="4 15" id="KW-0021">Allosteric enzyme</keyword>
<feature type="binding site" evidence="15">
    <location>
        <position position="104"/>
    </location>
    <ligand>
        <name>5-phospho-alpha-D-ribose 1-diphosphate</name>
        <dbReference type="ChEBI" id="CHEBI:58017"/>
    </ligand>
</feature>
<dbReference type="AlphaFoldDB" id="A0A2N6UJI1"/>
<comment type="cofactor">
    <cofactor evidence="15">
        <name>Mg(2+)</name>
        <dbReference type="ChEBI" id="CHEBI:18420"/>
    </cofactor>
    <text evidence="15">Binds 1 Mg(2+) ion per subunit. The magnesium is bound as Mg-PRPP.</text>
</comment>
<dbReference type="Pfam" id="PF14681">
    <property type="entry name" value="UPRTase"/>
    <property type="match status" value="1"/>
</dbReference>
<evidence type="ECO:0000256" key="4">
    <source>
        <dbReference type="ARBA" id="ARBA00022533"/>
    </source>
</evidence>
<dbReference type="PANTHER" id="PTHR32315">
    <property type="entry name" value="ADENINE PHOSPHORIBOSYLTRANSFERASE"/>
    <property type="match status" value="1"/>
</dbReference>
<dbReference type="NCBIfam" id="NF001097">
    <property type="entry name" value="PRK00129.1"/>
    <property type="match status" value="1"/>
</dbReference>
<gene>
    <name evidence="15" type="primary">upp</name>
    <name evidence="17" type="ORF">CJ192_03830</name>
</gene>
<dbReference type="EMBL" id="PNHP01000002">
    <property type="protein sequence ID" value="PMC81888.1"/>
    <property type="molecule type" value="Genomic_DNA"/>
</dbReference>
<evidence type="ECO:0000256" key="5">
    <source>
        <dbReference type="ARBA" id="ARBA00022676"/>
    </source>
</evidence>
<comment type="function">
    <text evidence="12 15">Catalyzes the conversion of uracil and 5-phospho-alpha-D-ribose 1-diphosphate (PRPP) to UMP and diphosphate.</text>
</comment>
<protein>
    <recommendedName>
        <fullName evidence="13 15">Uracil phosphoribosyltransferase</fullName>
        <ecNumber evidence="3 15">2.4.2.9</ecNumber>
    </recommendedName>
    <alternativeName>
        <fullName evidence="10 15">UMP pyrophosphorylase</fullName>
    </alternativeName>
    <alternativeName>
        <fullName evidence="14 15">UPRTase</fullName>
    </alternativeName>
</protein>
<name>A0A2N6UJI1_9FIRM</name>
<keyword evidence="7 15" id="KW-0547">Nucleotide-binding</keyword>
<evidence type="ECO:0000256" key="10">
    <source>
        <dbReference type="ARBA" id="ARBA00031082"/>
    </source>
</evidence>
<evidence type="ECO:0000256" key="9">
    <source>
        <dbReference type="ARBA" id="ARBA00023134"/>
    </source>
</evidence>
<dbReference type="PANTHER" id="PTHR32315:SF4">
    <property type="entry name" value="URACIL PHOSPHORIBOSYLTRANSFERASE, CHLOROPLASTIC"/>
    <property type="match status" value="1"/>
</dbReference>
<evidence type="ECO:0000256" key="3">
    <source>
        <dbReference type="ARBA" id="ARBA00011894"/>
    </source>
</evidence>
<dbReference type="InterPro" id="IPR000836">
    <property type="entry name" value="PRTase_dom"/>
</dbReference>
<evidence type="ECO:0000256" key="11">
    <source>
        <dbReference type="ARBA" id="ARBA00052919"/>
    </source>
</evidence>
<dbReference type="GO" id="GO:0005737">
    <property type="term" value="C:cytoplasm"/>
    <property type="evidence" value="ECO:0007669"/>
    <property type="project" value="UniProtKB-ARBA"/>
</dbReference>
<dbReference type="NCBIfam" id="TIGR01091">
    <property type="entry name" value="upp"/>
    <property type="match status" value="1"/>
</dbReference>
<dbReference type="GO" id="GO:0000287">
    <property type="term" value="F:magnesium ion binding"/>
    <property type="evidence" value="ECO:0007669"/>
    <property type="project" value="UniProtKB-UniRule"/>
</dbReference>
<dbReference type="RefSeq" id="WP_004815198.1">
    <property type="nucleotide sequence ID" value="NZ_CABKPG010000010.1"/>
</dbReference>
<keyword evidence="8 15" id="KW-0460">Magnesium</keyword>
<dbReference type="CDD" id="cd06223">
    <property type="entry name" value="PRTases_typeI"/>
    <property type="match status" value="1"/>
</dbReference>
<feature type="binding site" evidence="15">
    <location>
        <begin position="199"/>
        <end position="201"/>
    </location>
    <ligand>
        <name>uracil</name>
        <dbReference type="ChEBI" id="CHEBI:17568"/>
    </ligand>
</feature>
<feature type="binding site" evidence="15">
    <location>
        <position position="79"/>
    </location>
    <ligand>
        <name>5-phospho-alpha-D-ribose 1-diphosphate</name>
        <dbReference type="ChEBI" id="CHEBI:58017"/>
    </ligand>
</feature>
<organism evidence="17 18">
    <name type="scientific">Anaerococcus hydrogenalis</name>
    <dbReference type="NCBI Taxonomy" id="33029"/>
    <lineage>
        <taxon>Bacteria</taxon>
        <taxon>Bacillati</taxon>
        <taxon>Bacillota</taxon>
        <taxon>Tissierellia</taxon>
        <taxon>Tissierellales</taxon>
        <taxon>Peptoniphilaceae</taxon>
        <taxon>Anaerococcus</taxon>
    </lineage>
</organism>
<comment type="similarity">
    <text evidence="2 15">Belongs to the UPRTase family.</text>
</comment>
<dbReference type="UniPathway" id="UPA00574">
    <property type="reaction ID" value="UER00636"/>
</dbReference>
<dbReference type="FunFam" id="3.40.50.2020:FF:000003">
    <property type="entry name" value="Uracil phosphoribosyltransferase"/>
    <property type="match status" value="1"/>
</dbReference>
<dbReference type="GO" id="GO:0004845">
    <property type="term" value="F:uracil phosphoribosyltransferase activity"/>
    <property type="evidence" value="ECO:0007669"/>
    <property type="project" value="UniProtKB-UniRule"/>
</dbReference>